<keyword evidence="7" id="KW-1185">Reference proteome</keyword>
<proteinExistence type="predicted"/>
<evidence type="ECO:0000259" key="5">
    <source>
        <dbReference type="Pfam" id="PF21517"/>
    </source>
</evidence>
<dbReference type="GO" id="GO:0003677">
    <property type="term" value="F:DNA binding"/>
    <property type="evidence" value="ECO:0007669"/>
    <property type="project" value="InterPro"/>
</dbReference>
<dbReference type="SUPFAM" id="SSF46689">
    <property type="entry name" value="Homeodomain-like"/>
    <property type="match status" value="2"/>
</dbReference>
<accession>A0A2G5UWP7</accession>
<evidence type="ECO:0000256" key="1">
    <source>
        <dbReference type="ARBA" id="ARBA00004123"/>
    </source>
</evidence>
<dbReference type="InterPro" id="IPR047655">
    <property type="entry name" value="Transpos_IS630-like"/>
</dbReference>
<name>A0A2G5UWP7_9PELO</name>
<dbReference type="InterPro" id="IPR048703">
    <property type="entry name" value="Tnp_Tc3-like_HTH"/>
</dbReference>
<feature type="compositionally biased region" description="Basic and acidic residues" evidence="2">
    <location>
        <begin position="52"/>
        <end position="67"/>
    </location>
</feature>
<feature type="domain" description="Tc3 transposase DNA binding" evidence="3">
    <location>
        <begin position="7"/>
        <end position="50"/>
    </location>
</feature>
<feature type="domain" description="Tc1-like transposase DDE" evidence="4">
    <location>
        <begin position="142"/>
        <end position="291"/>
    </location>
</feature>
<dbReference type="NCBIfam" id="NF033545">
    <property type="entry name" value="transpos_IS630"/>
    <property type="match status" value="1"/>
</dbReference>
<dbReference type="InterPro" id="IPR009057">
    <property type="entry name" value="Homeodomain-like_sf"/>
</dbReference>
<feature type="region of interest" description="Disordered" evidence="2">
    <location>
        <begin position="44"/>
        <end position="67"/>
    </location>
</feature>
<protein>
    <recommendedName>
        <fullName evidence="8">Tc1-like transposase DDE domain-containing protein</fullName>
    </recommendedName>
</protein>
<gene>
    <name evidence="6" type="primary">Cnig_chr_II.g4510</name>
    <name evidence="6" type="ORF">B9Z55_004510</name>
</gene>
<dbReference type="Gene3D" id="3.30.420.10">
    <property type="entry name" value="Ribonuclease H-like superfamily/Ribonuclease H"/>
    <property type="match status" value="1"/>
</dbReference>
<comment type="caution">
    <text evidence="6">The sequence shown here is derived from an EMBL/GenBank/DDBJ whole genome shotgun (WGS) entry which is preliminary data.</text>
</comment>
<dbReference type="InterPro" id="IPR025898">
    <property type="entry name" value="Tc3_transposase_DNA-bd_dom"/>
</dbReference>
<evidence type="ECO:0000259" key="4">
    <source>
        <dbReference type="Pfam" id="PF13358"/>
    </source>
</evidence>
<dbReference type="STRING" id="1611254.A0A2G5UWP7"/>
<organism evidence="6 7">
    <name type="scientific">Caenorhabditis nigoni</name>
    <dbReference type="NCBI Taxonomy" id="1611254"/>
    <lineage>
        <taxon>Eukaryota</taxon>
        <taxon>Metazoa</taxon>
        <taxon>Ecdysozoa</taxon>
        <taxon>Nematoda</taxon>
        <taxon>Chromadorea</taxon>
        <taxon>Rhabditida</taxon>
        <taxon>Rhabditina</taxon>
        <taxon>Rhabditomorpha</taxon>
        <taxon>Rhabditoidea</taxon>
        <taxon>Rhabditidae</taxon>
        <taxon>Peloderinae</taxon>
        <taxon>Caenorhabditis</taxon>
    </lineage>
</organism>
<dbReference type="PANTHER" id="PTHR23022">
    <property type="entry name" value="TRANSPOSABLE ELEMENT-RELATED"/>
    <property type="match status" value="1"/>
</dbReference>
<sequence length="330" mass="38035">MGKAPILSSTQQAQLDVLRQMGSSIHKMSKMINKSRSSIRRYLDDPLNYGKKQKESKGRPRKTTARDERNVLRLVSNSAKSLNEVRSELKLSISKTTVHNIIRKSGTIVRQKMVKAPKMTDVHKEKRLEFVKKNLATKWSTILFSDEKKWNLDGPDGNRSYWRDLRKDPQIFSRRNFGGGSLMTWAGFCDGKKMKLQFISTRETSLAYQETLQKAIVPFFRNRKRTHLFQQDNAAIHKSRSTMAWLAAKGIKDLSWPACSPDLNPIENLWGLLARRVYHNGRQFNNIGELKDALQKEWDLVTEQELKNLVASMPNRLIEVIQKNGGETSY</sequence>
<dbReference type="EMBL" id="PDUG01000002">
    <property type="protein sequence ID" value="PIC43982.1"/>
    <property type="molecule type" value="Genomic_DNA"/>
</dbReference>
<dbReference type="InterPro" id="IPR038717">
    <property type="entry name" value="Tc1-like_DDE_dom"/>
</dbReference>
<evidence type="ECO:0000256" key="2">
    <source>
        <dbReference type="SAM" id="MobiDB-lite"/>
    </source>
</evidence>
<dbReference type="GO" id="GO:0005634">
    <property type="term" value="C:nucleus"/>
    <property type="evidence" value="ECO:0007669"/>
    <property type="project" value="UniProtKB-SubCell"/>
</dbReference>
<comment type="subcellular location">
    <subcellularLocation>
        <location evidence="1">Nucleus</location>
    </subcellularLocation>
</comment>
<reference evidence="7" key="1">
    <citation type="submission" date="2017-10" db="EMBL/GenBank/DDBJ databases">
        <title>Rapid genome shrinkage in a self-fertile nematode reveals novel sperm competition proteins.</title>
        <authorList>
            <person name="Yin D."/>
            <person name="Schwarz E.M."/>
            <person name="Thomas C.G."/>
            <person name="Felde R.L."/>
            <person name="Korf I.F."/>
            <person name="Cutter A.D."/>
            <person name="Schartner C.M."/>
            <person name="Ralston E.J."/>
            <person name="Meyer B.J."/>
            <person name="Haag E.S."/>
        </authorList>
    </citation>
    <scope>NUCLEOTIDE SEQUENCE [LARGE SCALE GENOMIC DNA]</scope>
    <source>
        <strain evidence="7">JU1422</strain>
    </source>
</reference>
<dbReference type="InterPro" id="IPR052338">
    <property type="entry name" value="Transposase_5"/>
</dbReference>
<evidence type="ECO:0008006" key="8">
    <source>
        <dbReference type="Google" id="ProtNLM"/>
    </source>
</evidence>
<dbReference type="InterPro" id="IPR036397">
    <property type="entry name" value="RNaseH_sf"/>
</dbReference>
<feature type="domain" description="Transposable element Tc3 transposase-like DNA-binding HTH" evidence="5">
    <location>
        <begin position="66"/>
        <end position="105"/>
    </location>
</feature>
<dbReference type="InterPro" id="IPR036388">
    <property type="entry name" value="WH-like_DNA-bd_sf"/>
</dbReference>
<dbReference type="Gene3D" id="1.10.10.10">
    <property type="entry name" value="Winged helix-like DNA-binding domain superfamily/Winged helix DNA-binding domain"/>
    <property type="match status" value="1"/>
</dbReference>
<dbReference type="Pfam" id="PF13358">
    <property type="entry name" value="DDE_3"/>
    <property type="match status" value="1"/>
</dbReference>
<evidence type="ECO:0000259" key="3">
    <source>
        <dbReference type="Pfam" id="PF11427"/>
    </source>
</evidence>
<evidence type="ECO:0000313" key="7">
    <source>
        <dbReference type="Proteomes" id="UP000230233"/>
    </source>
</evidence>
<dbReference type="Proteomes" id="UP000230233">
    <property type="component" value="Chromosome II"/>
</dbReference>
<dbReference type="AlphaFoldDB" id="A0A2G5UWP7"/>
<dbReference type="Gene3D" id="1.10.10.60">
    <property type="entry name" value="Homeodomain-like"/>
    <property type="match status" value="1"/>
</dbReference>
<dbReference type="OrthoDB" id="106945at2759"/>
<dbReference type="Pfam" id="PF11427">
    <property type="entry name" value="HTH_Tnp_Tc3_1"/>
    <property type="match status" value="1"/>
</dbReference>
<dbReference type="PANTHER" id="PTHR23022:SF129">
    <property type="entry name" value="TRANSPOSABLE ELEMENT TC3 TRANSPOSASE"/>
    <property type="match status" value="1"/>
</dbReference>
<evidence type="ECO:0000313" key="6">
    <source>
        <dbReference type="EMBL" id="PIC43982.1"/>
    </source>
</evidence>
<dbReference type="Pfam" id="PF21517">
    <property type="entry name" value="HTH_Tnp_Tc3_2_like"/>
    <property type="match status" value="1"/>
</dbReference>